<keyword evidence="3" id="KW-0804">Transcription</keyword>
<evidence type="ECO:0000256" key="1">
    <source>
        <dbReference type="ARBA" id="ARBA00023015"/>
    </source>
</evidence>
<dbReference type="Proteomes" id="UP001595892">
    <property type="component" value="Unassembled WGS sequence"/>
</dbReference>
<dbReference type="InterPro" id="IPR001647">
    <property type="entry name" value="HTH_TetR"/>
</dbReference>
<keyword evidence="6" id="KW-0812">Transmembrane</keyword>
<keyword evidence="1" id="KW-0805">Transcription regulation</keyword>
<feature type="domain" description="HTH tetR-type" evidence="7">
    <location>
        <begin position="28"/>
        <end position="89"/>
    </location>
</feature>
<evidence type="ECO:0000259" key="7">
    <source>
        <dbReference type="PROSITE" id="PS50977"/>
    </source>
</evidence>
<feature type="compositionally biased region" description="Basic and acidic residues" evidence="5">
    <location>
        <begin position="12"/>
        <end position="27"/>
    </location>
</feature>
<dbReference type="EMBL" id="JBHSGG010000002">
    <property type="protein sequence ID" value="MFC4726957.1"/>
    <property type="molecule type" value="Genomic_DNA"/>
</dbReference>
<organism evidence="8 9">
    <name type="scientific">Coralloluteibacterium thermophilum</name>
    <dbReference type="NCBI Taxonomy" id="2707049"/>
    <lineage>
        <taxon>Bacteria</taxon>
        <taxon>Pseudomonadati</taxon>
        <taxon>Pseudomonadota</taxon>
        <taxon>Gammaproteobacteria</taxon>
        <taxon>Lysobacterales</taxon>
        <taxon>Lysobacteraceae</taxon>
        <taxon>Coralloluteibacterium</taxon>
    </lineage>
</organism>
<evidence type="ECO:0000256" key="5">
    <source>
        <dbReference type="SAM" id="MobiDB-lite"/>
    </source>
</evidence>
<gene>
    <name evidence="8" type="ORF">ACFO3Q_02030</name>
</gene>
<feature type="region of interest" description="Disordered" evidence="5">
    <location>
        <begin position="1"/>
        <end position="27"/>
    </location>
</feature>
<feature type="compositionally biased region" description="Low complexity" evidence="5">
    <location>
        <begin position="1"/>
        <end position="10"/>
    </location>
</feature>
<protein>
    <submittedName>
        <fullName evidence="8">TetR family transcriptional regulator</fullName>
    </submittedName>
</protein>
<dbReference type="PANTHER" id="PTHR47752">
    <property type="entry name" value="HTH-TYPE TRANSCRIPTIONAL REPRESSOR FABR"/>
    <property type="match status" value="1"/>
</dbReference>
<evidence type="ECO:0000313" key="9">
    <source>
        <dbReference type="Proteomes" id="UP001595892"/>
    </source>
</evidence>
<feature type="DNA-binding region" description="H-T-H motif" evidence="4">
    <location>
        <begin position="52"/>
        <end position="71"/>
    </location>
</feature>
<evidence type="ECO:0000313" key="8">
    <source>
        <dbReference type="EMBL" id="MFC4726957.1"/>
    </source>
</evidence>
<dbReference type="InterPro" id="IPR050692">
    <property type="entry name" value="HTH_transcr_repressor_FabR"/>
</dbReference>
<keyword evidence="6" id="KW-0472">Membrane</keyword>
<dbReference type="Pfam" id="PF00440">
    <property type="entry name" value="TetR_N"/>
    <property type="match status" value="1"/>
</dbReference>
<name>A0ABV9NF25_9GAMM</name>
<dbReference type="PANTHER" id="PTHR47752:SF1">
    <property type="entry name" value="HTH-TYPE TRANSCRIPTIONAL REPRESSOR FABR"/>
    <property type="match status" value="1"/>
</dbReference>
<dbReference type="RefSeq" id="WP_377002929.1">
    <property type="nucleotide sequence ID" value="NZ_JBHSGG010000002.1"/>
</dbReference>
<comment type="caution">
    <text evidence="8">The sequence shown here is derived from an EMBL/GenBank/DDBJ whole genome shotgun (WGS) entry which is preliminary data.</text>
</comment>
<dbReference type="PROSITE" id="PS50977">
    <property type="entry name" value="HTH_TETR_2"/>
    <property type="match status" value="1"/>
</dbReference>
<keyword evidence="2 4" id="KW-0238">DNA-binding</keyword>
<evidence type="ECO:0000256" key="6">
    <source>
        <dbReference type="SAM" id="Phobius"/>
    </source>
</evidence>
<dbReference type="Pfam" id="PF21943">
    <property type="entry name" value="TetR_C_46"/>
    <property type="match status" value="1"/>
</dbReference>
<dbReference type="InterPro" id="IPR054129">
    <property type="entry name" value="DesT_TetR_C"/>
</dbReference>
<feature type="transmembrane region" description="Helical" evidence="6">
    <location>
        <begin position="163"/>
        <end position="188"/>
    </location>
</feature>
<evidence type="ECO:0000256" key="2">
    <source>
        <dbReference type="ARBA" id="ARBA00023125"/>
    </source>
</evidence>
<dbReference type="Gene3D" id="1.10.357.10">
    <property type="entry name" value="Tetracycline Repressor, domain 2"/>
    <property type="match status" value="1"/>
</dbReference>
<dbReference type="Gene3D" id="1.10.10.60">
    <property type="entry name" value="Homeodomain-like"/>
    <property type="match status" value="1"/>
</dbReference>
<sequence>MAPSSTTRTRAAARDAADAPPTRDERKQLTRAHLLGAALRLMEDGRAFSSLSLREVAREAGVVPAAFYRHFRDMEDLGLALVEQGGVTLRRLLREARRDGIPPLDMLRGSVLIYHRFLHANRQQFAFIAGERSGGSRAIRNAIRTEEGHFANEMAQDMRRLGLFAHLSMPALQMVCGLVVTTMLNAAIDILDLPPGQPKAEAELVDNFVRQLRVILLGARAWRERTPV</sequence>
<evidence type="ECO:0000256" key="4">
    <source>
        <dbReference type="PROSITE-ProRule" id="PRU00335"/>
    </source>
</evidence>
<accession>A0ABV9NF25</accession>
<reference evidence="9" key="1">
    <citation type="journal article" date="2019" name="Int. J. Syst. Evol. Microbiol.">
        <title>The Global Catalogue of Microorganisms (GCM) 10K type strain sequencing project: providing services to taxonomists for standard genome sequencing and annotation.</title>
        <authorList>
            <consortium name="The Broad Institute Genomics Platform"/>
            <consortium name="The Broad Institute Genome Sequencing Center for Infectious Disease"/>
            <person name="Wu L."/>
            <person name="Ma J."/>
        </authorList>
    </citation>
    <scope>NUCLEOTIDE SEQUENCE [LARGE SCALE GENOMIC DNA]</scope>
    <source>
        <strain evidence="9">CGMCC 1.13574</strain>
    </source>
</reference>
<dbReference type="InterPro" id="IPR009057">
    <property type="entry name" value="Homeodomain-like_sf"/>
</dbReference>
<evidence type="ECO:0000256" key="3">
    <source>
        <dbReference type="ARBA" id="ARBA00023163"/>
    </source>
</evidence>
<keyword evidence="9" id="KW-1185">Reference proteome</keyword>
<keyword evidence="6" id="KW-1133">Transmembrane helix</keyword>
<proteinExistence type="predicted"/>
<dbReference type="SUPFAM" id="SSF46689">
    <property type="entry name" value="Homeodomain-like"/>
    <property type="match status" value="1"/>
</dbReference>